<name>A0A193GHT0_9BORD</name>
<reference evidence="3 4" key="1">
    <citation type="submission" date="2016-06" db="EMBL/GenBank/DDBJ databases">
        <title>Complete genome sequences of Bordetella bronchialis and Bordetella flabilis.</title>
        <authorList>
            <person name="LiPuma J.J."/>
            <person name="Spilker T."/>
        </authorList>
    </citation>
    <scope>NUCLEOTIDE SEQUENCE [LARGE SCALE GENOMIC DNA]</scope>
    <source>
        <strain evidence="3 4">AU10664</strain>
    </source>
</reference>
<dbReference type="OrthoDB" id="119761at2"/>
<evidence type="ECO:0008006" key="5">
    <source>
        <dbReference type="Google" id="ProtNLM"/>
    </source>
</evidence>
<keyword evidence="4" id="KW-1185">Reference proteome</keyword>
<dbReference type="Pfam" id="PF04120">
    <property type="entry name" value="Iron_permease"/>
    <property type="match status" value="1"/>
</dbReference>
<dbReference type="GO" id="GO:0055085">
    <property type="term" value="P:transmembrane transport"/>
    <property type="evidence" value="ECO:0007669"/>
    <property type="project" value="InterPro"/>
</dbReference>
<keyword evidence="2" id="KW-0812">Transmembrane</keyword>
<feature type="region of interest" description="Disordered" evidence="1">
    <location>
        <begin position="1"/>
        <end position="24"/>
    </location>
</feature>
<keyword evidence="2" id="KW-1133">Transmembrane helix</keyword>
<evidence type="ECO:0000256" key="1">
    <source>
        <dbReference type="SAM" id="MobiDB-lite"/>
    </source>
</evidence>
<gene>
    <name evidence="3" type="ORF">BAU07_19405</name>
</gene>
<protein>
    <recommendedName>
        <fullName evidence="5">Low affinity iron permease family protein</fullName>
    </recommendedName>
</protein>
<feature type="transmembrane region" description="Helical" evidence="2">
    <location>
        <begin position="71"/>
        <end position="90"/>
    </location>
</feature>
<dbReference type="Proteomes" id="UP000091926">
    <property type="component" value="Chromosome"/>
</dbReference>
<dbReference type="STRING" id="463014.BAU07_19405"/>
<dbReference type="AlphaFoldDB" id="A0A193GHT0"/>
<sequence length="180" mass="20257">MTTPTKDGGAPRRALPRRNGNRHAGPLRIAFDHFAGKVTQWSGSPFAFGMATGAVLVWLVSGPFFHYSETWQLVINTGTTIVTFLMVFLIQQSQNKDSHAIHLKLDELLWAMEDADNSLVDIEALDEDQIEVIARRYQDLAEHARSTKQSKEKHRKQAPAREPDADKAPGHRSREGDSRR</sequence>
<feature type="compositionally biased region" description="Basic residues" evidence="1">
    <location>
        <begin position="146"/>
        <end position="158"/>
    </location>
</feature>
<feature type="region of interest" description="Disordered" evidence="1">
    <location>
        <begin position="142"/>
        <end position="180"/>
    </location>
</feature>
<dbReference type="KEGG" id="bfz:BAU07_19405"/>
<dbReference type="EMBL" id="CP016172">
    <property type="protein sequence ID" value="ANN78996.1"/>
    <property type="molecule type" value="Genomic_DNA"/>
</dbReference>
<organism evidence="3 4">
    <name type="scientific">Bordetella flabilis</name>
    <dbReference type="NCBI Taxonomy" id="463014"/>
    <lineage>
        <taxon>Bacteria</taxon>
        <taxon>Pseudomonadati</taxon>
        <taxon>Pseudomonadota</taxon>
        <taxon>Betaproteobacteria</taxon>
        <taxon>Burkholderiales</taxon>
        <taxon>Alcaligenaceae</taxon>
        <taxon>Bordetella</taxon>
    </lineage>
</organism>
<dbReference type="InterPro" id="IPR007251">
    <property type="entry name" value="Iron_permease_Fet4"/>
</dbReference>
<feature type="transmembrane region" description="Helical" evidence="2">
    <location>
        <begin position="46"/>
        <end position="65"/>
    </location>
</feature>
<accession>A0A193GHT0</accession>
<keyword evidence="2" id="KW-0472">Membrane</keyword>
<evidence type="ECO:0000313" key="3">
    <source>
        <dbReference type="EMBL" id="ANN78996.1"/>
    </source>
</evidence>
<feature type="compositionally biased region" description="Basic and acidic residues" evidence="1">
    <location>
        <begin position="159"/>
        <end position="180"/>
    </location>
</feature>
<evidence type="ECO:0000313" key="4">
    <source>
        <dbReference type="Proteomes" id="UP000091926"/>
    </source>
</evidence>
<dbReference type="RefSeq" id="WP_066661166.1">
    <property type="nucleotide sequence ID" value="NZ_CBCSCL010000012.1"/>
</dbReference>
<proteinExistence type="predicted"/>
<evidence type="ECO:0000256" key="2">
    <source>
        <dbReference type="SAM" id="Phobius"/>
    </source>
</evidence>